<gene>
    <name evidence="2" type="ordered locus">Rsph17025_1738</name>
</gene>
<dbReference type="EMBL" id="CP000661">
    <property type="protein sequence ID" value="ABP70631.1"/>
    <property type="molecule type" value="Genomic_DNA"/>
</dbReference>
<evidence type="ECO:0000256" key="1">
    <source>
        <dbReference type="SAM" id="MobiDB-lite"/>
    </source>
</evidence>
<sequence length="98" mass="10631">MTGRSLLEAERHRALRAVAEAERHPKDHGELLEDDHARPGPAVSAGEGHARRCSVERLVLIFAGARPSLWADNLDRAFLVGNAAGQPPDQLVAVRRAP</sequence>
<protein>
    <submittedName>
        <fullName evidence="2">Uncharacterized protein</fullName>
    </submittedName>
</protein>
<dbReference type="HOGENOM" id="CLU_2331846_0_0_5"/>
<feature type="region of interest" description="Disordered" evidence="1">
    <location>
        <begin position="19"/>
        <end position="50"/>
    </location>
</feature>
<feature type="compositionally biased region" description="Basic and acidic residues" evidence="1">
    <location>
        <begin position="19"/>
        <end position="38"/>
    </location>
</feature>
<accession>A4WTB7</accession>
<evidence type="ECO:0000313" key="2">
    <source>
        <dbReference type="EMBL" id="ABP70631.1"/>
    </source>
</evidence>
<proteinExistence type="predicted"/>
<name>A4WTB7_CERS5</name>
<organism evidence="2">
    <name type="scientific">Cereibacter sphaeroides (strain ATCC 17025 / ATH 2.4.3)</name>
    <name type="common">Rhodobacter sphaeroides</name>
    <dbReference type="NCBI Taxonomy" id="349102"/>
    <lineage>
        <taxon>Bacteria</taxon>
        <taxon>Pseudomonadati</taxon>
        <taxon>Pseudomonadota</taxon>
        <taxon>Alphaproteobacteria</taxon>
        <taxon>Rhodobacterales</taxon>
        <taxon>Paracoccaceae</taxon>
        <taxon>Cereibacter</taxon>
    </lineage>
</organism>
<dbReference type="KEGG" id="rsq:Rsph17025_1738"/>
<reference evidence="2" key="1">
    <citation type="submission" date="2007-04" db="EMBL/GenBank/DDBJ databases">
        <title>Complete sequence of chromosome of Rhodobacter sphaeroides ATCC 17025.</title>
        <authorList>
            <consortium name="US DOE Joint Genome Institute"/>
            <person name="Copeland A."/>
            <person name="Lucas S."/>
            <person name="Lapidus A."/>
            <person name="Barry K."/>
            <person name="Detter J.C."/>
            <person name="Glavina del Rio T."/>
            <person name="Hammon N."/>
            <person name="Israni S."/>
            <person name="Dalin E."/>
            <person name="Tice H."/>
            <person name="Pitluck S."/>
            <person name="Chertkov O."/>
            <person name="Brettin T."/>
            <person name="Bruce D."/>
            <person name="Han C."/>
            <person name="Schmutz J."/>
            <person name="Larimer F."/>
            <person name="Land M."/>
            <person name="Hauser L."/>
            <person name="Kyrpides N."/>
            <person name="Kim E."/>
            <person name="Richardson P."/>
            <person name="Mackenzie C."/>
            <person name="Choudhary M."/>
            <person name="Donohue T.J."/>
            <person name="Kaplan S."/>
        </authorList>
    </citation>
    <scope>NUCLEOTIDE SEQUENCE [LARGE SCALE GENOMIC DNA]</scope>
    <source>
        <strain evidence="2">ATCC 17025</strain>
    </source>
</reference>
<dbReference type="AlphaFoldDB" id="A4WTB7"/>